<dbReference type="Proteomes" id="UP000190285">
    <property type="component" value="Unassembled WGS sequence"/>
</dbReference>
<keyword evidence="4 8" id="KW-0812">Transmembrane</keyword>
<dbReference type="SMART" id="SM00793">
    <property type="entry name" value="AgrB"/>
    <property type="match status" value="1"/>
</dbReference>
<feature type="transmembrane region" description="Helical" evidence="8">
    <location>
        <begin position="41"/>
        <end position="66"/>
    </location>
</feature>
<proteinExistence type="predicted"/>
<keyword evidence="1" id="KW-1003">Cell membrane</keyword>
<dbReference type="RefSeq" id="WP_079489151.1">
    <property type="nucleotide sequence ID" value="NZ_FUZT01000001.1"/>
</dbReference>
<dbReference type="AlphaFoldDB" id="A0A1T5IM81"/>
<feature type="transmembrane region" description="Helical" evidence="8">
    <location>
        <begin position="145"/>
        <end position="163"/>
    </location>
</feature>
<organism evidence="9 10">
    <name type="scientific">Maledivibacter halophilus</name>
    <dbReference type="NCBI Taxonomy" id="36842"/>
    <lineage>
        <taxon>Bacteria</taxon>
        <taxon>Bacillati</taxon>
        <taxon>Bacillota</taxon>
        <taxon>Clostridia</taxon>
        <taxon>Peptostreptococcales</taxon>
        <taxon>Caminicellaceae</taxon>
        <taxon>Maledivibacter</taxon>
    </lineage>
</organism>
<dbReference type="EMBL" id="FUZT01000001">
    <property type="protein sequence ID" value="SKC40314.1"/>
    <property type="molecule type" value="Genomic_DNA"/>
</dbReference>
<sequence length="202" mass="23209">MKRLADSISNYMAKELKYDDEKREILSYGLQVFLGDLAKTISMLVLAYFLNIFITTLVVMISFVFFRRIIGGTHADTYNKCYFVSVLLILLLGKVGEIVDLKFTQITILILIVYILAVIATILWIPAGTEKKMIKNKATRKKIKIETMILLTFWAILISYLNSLELFKYVISSLLGVALAFFFTTPLGYRFMDFKLLKININ</sequence>
<evidence type="ECO:0000256" key="2">
    <source>
        <dbReference type="ARBA" id="ARBA00022654"/>
    </source>
</evidence>
<keyword evidence="2" id="KW-0673">Quorum sensing</keyword>
<evidence type="ECO:0000256" key="8">
    <source>
        <dbReference type="SAM" id="Phobius"/>
    </source>
</evidence>
<dbReference type="OrthoDB" id="2854767at2"/>
<evidence type="ECO:0000313" key="9">
    <source>
        <dbReference type="EMBL" id="SKC40314.1"/>
    </source>
</evidence>
<name>A0A1T5IM81_9FIRM</name>
<reference evidence="9 10" key="1">
    <citation type="submission" date="2017-02" db="EMBL/GenBank/DDBJ databases">
        <authorList>
            <person name="Peterson S.W."/>
        </authorList>
    </citation>
    <scope>NUCLEOTIDE SEQUENCE [LARGE SCALE GENOMIC DNA]</scope>
    <source>
        <strain evidence="9 10">M1</strain>
    </source>
</reference>
<keyword evidence="5" id="KW-0378">Hydrolase</keyword>
<dbReference type="GO" id="GO:0016020">
    <property type="term" value="C:membrane"/>
    <property type="evidence" value="ECO:0007669"/>
    <property type="project" value="InterPro"/>
</dbReference>
<dbReference type="GO" id="GO:0006508">
    <property type="term" value="P:proteolysis"/>
    <property type="evidence" value="ECO:0007669"/>
    <property type="project" value="UniProtKB-KW"/>
</dbReference>
<evidence type="ECO:0000256" key="6">
    <source>
        <dbReference type="ARBA" id="ARBA00022989"/>
    </source>
</evidence>
<evidence type="ECO:0000313" key="10">
    <source>
        <dbReference type="Proteomes" id="UP000190285"/>
    </source>
</evidence>
<keyword evidence="3" id="KW-0645">Protease</keyword>
<feature type="transmembrane region" description="Helical" evidence="8">
    <location>
        <begin position="169"/>
        <end position="189"/>
    </location>
</feature>
<evidence type="ECO:0000256" key="5">
    <source>
        <dbReference type="ARBA" id="ARBA00022801"/>
    </source>
</evidence>
<evidence type="ECO:0000256" key="4">
    <source>
        <dbReference type="ARBA" id="ARBA00022692"/>
    </source>
</evidence>
<protein>
    <submittedName>
        <fullName evidence="9">Accessory gene regulator B</fullName>
    </submittedName>
</protein>
<dbReference type="InterPro" id="IPR006741">
    <property type="entry name" value="AgrB"/>
</dbReference>
<dbReference type="Pfam" id="PF04647">
    <property type="entry name" value="AgrB"/>
    <property type="match status" value="1"/>
</dbReference>
<dbReference type="GO" id="GO:0009372">
    <property type="term" value="P:quorum sensing"/>
    <property type="evidence" value="ECO:0007669"/>
    <property type="project" value="UniProtKB-KW"/>
</dbReference>
<dbReference type="GO" id="GO:0008233">
    <property type="term" value="F:peptidase activity"/>
    <property type="evidence" value="ECO:0007669"/>
    <property type="project" value="UniProtKB-KW"/>
</dbReference>
<feature type="transmembrane region" description="Helical" evidence="8">
    <location>
        <begin position="78"/>
        <end position="99"/>
    </location>
</feature>
<feature type="transmembrane region" description="Helical" evidence="8">
    <location>
        <begin position="105"/>
        <end position="125"/>
    </location>
</feature>
<dbReference type="STRING" id="36842.SAMN02194393_00546"/>
<evidence type="ECO:0000256" key="7">
    <source>
        <dbReference type="ARBA" id="ARBA00023136"/>
    </source>
</evidence>
<accession>A0A1T5IM81</accession>
<keyword evidence="7 8" id="KW-0472">Membrane</keyword>
<gene>
    <name evidence="9" type="ORF">SAMN02194393_00546</name>
</gene>
<keyword evidence="6 8" id="KW-1133">Transmembrane helix</keyword>
<evidence type="ECO:0000256" key="1">
    <source>
        <dbReference type="ARBA" id="ARBA00022475"/>
    </source>
</evidence>
<evidence type="ECO:0000256" key="3">
    <source>
        <dbReference type="ARBA" id="ARBA00022670"/>
    </source>
</evidence>
<keyword evidence="10" id="KW-1185">Reference proteome</keyword>